<dbReference type="SUPFAM" id="SSF143548">
    <property type="entry name" value="Serine metabolism enzymes domain"/>
    <property type="match status" value="1"/>
</dbReference>
<comment type="cofactor">
    <cofactor evidence="1">
        <name>[4Fe-4S] cluster</name>
        <dbReference type="ChEBI" id="CHEBI:49883"/>
    </cofactor>
</comment>
<evidence type="ECO:0000256" key="7">
    <source>
        <dbReference type="ARBA" id="ARBA00022723"/>
    </source>
</evidence>
<dbReference type="GO" id="GO:0046872">
    <property type="term" value="F:metal ion binding"/>
    <property type="evidence" value="ECO:0007669"/>
    <property type="project" value="UniProtKB-KW"/>
</dbReference>
<evidence type="ECO:0000256" key="5">
    <source>
        <dbReference type="ARBA" id="ARBA00022432"/>
    </source>
</evidence>
<feature type="domain" description="Serine dehydratase beta chain" evidence="14">
    <location>
        <begin position="16"/>
        <end position="136"/>
    </location>
</feature>
<dbReference type="RefSeq" id="WP_126813454.1">
    <property type="nucleotide sequence ID" value="NZ_NGKC01000005.1"/>
</dbReference>
<dbReference type="PANTHER" id="PTHR30182">
    <property type="entry name" value="L-SERINE DEHYDRATASE"/>
    <property type="match status" value="1"/>
</dbReference>
<dbReference type="OrthoDB" id="9805537at2"/>
<keyword evidence="7" id="KW-0479">Metal-binding</keyword>
<evidence type="ECO:0000259" key="14">
    <source>
        <dbReference type="Pfam" id="PF03315"/>
    </source>
</evidence>
<comment type="similarity">
    <text evidence="3">Belongs to the iron-sulfur dependent L-serine dehydratase family.</text>
</comment>
<proteinExistence type="inferred from homology"/>
<dbReference type="Pfam" id="PF03313">
    <property type="entry name" value="SDH_alpha"/>
    <property type="match status" value="1"/>
</dbReference>
<dbReference type="InterPro" id="IPR005130">
    <property type="entry name" value="Ser_deHydtase-like_asu"/>
</dbReference>
<keyword evidence="16" id="KW-1185">Reference proteome</keyword>
<dbReference type="EC" id="4.3.1.17" evidence="4"/>
<evidence type="ECO:0000256" key="10">
    <source>
        <dbReference type="ARBA" id="ARBA00023239"/>
    </source>
</evidence>
<reference evidence="15 16" key="1">
    <citation type="submission" date="2017-05" db="EMBL/GenBank/DDBJ databases">
        <title>Vagococcus spp. assemblies.</title>
        <authorList>
            <person name="Gulvik C.A."/>
        </authorList>
    </citation>
    <scope>NUCLEOTIDE SEQUENCE [LARGE SCALE GENOMIC DNA]</scope>
    <source>
        <strain evidence="15 16">LMG 24798</strain>
    </source>
</reference>
<dbReference type="PANTHER" id="PTHR30182:SF1">
    <property type="entry name" value="L-SERINE DEHYDRATASE 1"/>
    <property type="match status" value="1"/>
</dbReference>
<dbReference type="GO" id="GO:0006094">
    <property type="term" value="P:gluconeogenesis"/>
    <property type="evidence" value="ECO:0007669"/>
    <property type="project" value="UniProtKB-KW"/>
</dbReference>
<evidence type="ECO:0000256" key="12">
    <source>
        <dbReference type="ARBA" id="ARBA00049406"/>
    </source>
</evidence>
<dbReference type="InterPro" id="IPR051318">
    <property type="entry name" value="Fe-S_L-Ser"/>
</dbReference>
<evidence type="ECO:0000256" key="8">
    <source>
        <dbReference type="ARBA" id="ARBA00023004"/>
    </source>
</evidence>
<protein>
    <recommendedName>
        <fullName evidence="4">L-serine ammonia-lyase</fullName>
        <ecNumber evidence="4">4.3.1.17</ecNumber>
    </recommendedName>
    <alternativeName>
        <fullName evidence="11">L-serine deaminase</fullName>
    </alternativeName>
</protein>
<comment type="pathway">
    <text evidence="2">Carbohydrate biosynthesis; gluconeogenesis.</text>
</comment>
<keyword evidence="10" id="KW-0456">Lyase</keyword>
<dbReference type="InterPro" id="IPR029009">
    <property type="entry name" value="ASB_dom_sf"/>
</dbReference>
<evidence type="ECO:0000256" key="9">
    <source>
        <dbReference type="ARBA" id="ARBA00023014"/>
    </source>
</evidence>
<evidence type="ECO:0000256" key="2">
    <source>
        <dbReference type="ARBA" id="ARBA00004742"/>
    </source>
</evidence>
<comment type="caution">
    <text evidence="15">The sequence shown here is derived from an EMBL/GenBank/DDBJ whole genome shotgun (WGS) entry which is preliminary data.</text>
</comment>
<feature type="domain" description="Serine dehydratase-like alpha subunit" evidence="13">
    <location>
        <begin position="251"/>
        <end position="508"/>
    </location>
</feature>
<name>A0A430AWX6_9ENTE</name>
<dbReference type="Pfam" id="PF03315">
    <property type="entry name" value="SDH_beta"/>
    <property type="match status" value="1"/>
</dbReference>
<dbReference type="GO" id="GO:0051539">
    <property type="term" value="F:4 iron, 4 sulfur cluster binding"/>
    <property type="evidence" value="ECO:0007669"/>
    <property type="project" value="UniProtKB-KW"/>
</dbReference>
<evidence type="ECO:0000313" key="16">
    <source>
        <dbReference type="Proteomes" id="UP000286773"/>
    </source>
</evidence>
<organism evidence="15 16">
    <name type="scientific">Vagococcus acidifermentans</name>
    <dbReference type="NCBI Taxonomy" id="564710"/>
    <lineage>
        <taxon>Bacteria</taxon>
        <taxon>Bacillati</taxon>
        <taxon>Bacillota</taxon>
        <taxon>Bacilli</taxon>
        <taxon>Lactobacillales</taxon>
        <taxon>Enterococcaceae</taxon>
        <taxon>Vagococcus</taxon>
    </lineage>
</organism>
<evidence type="ECO:0000313" key="15">
    <source>
        <dbReference type="EMBL" id="RSU12560.1"/>
    </source>
</evidence>
<keyword evidence="9" id="KW-0411">Iron-sulfur</keyword>
<evidence type="ECO:0000256" key="1">
    <source>
        <dbReference type="ARBA" id="ARBA00001966"/>
    </source>
</evidence>
<evidence type="ECO:0000256" key="11">
    <source>
        <dbReference type="ARBA" id="ARBA00041766"/>
    </source>
</evidence>
<sequence length="528" mass="56026">MVKEHASIFNDVLGPVMVGPSSSHTAASVRIGRALAQMVKGNIIFFQADFDPEGSLAASYIGQCSDVGLVGGLLGMDPTDKDLLNSITIAQNNGMEVNFRIVPYGATHPNTYKMTIKSDQDESVDATALSVGGGMIEFTEINGAAVSIQGGFYETLIFGHDVSISDSEMDSLLEQNIDKFCSVSIHQAGKQTVLNIKTHQPIEDEKLAWLSEQMTVESVIAFDPVLPVMSQKVPHLPFYTAEEMIDIANKENLDLADMALRYESVRGNISEDEVYQKAVRIVDIMTEGIKTGVAGTSYDDRILGYQSHKILEARDKMIGGDLNAQIIGYISAMMEVKSSMHVFVAAPTAGSCGALPGTVIAVSEYYHKSKDELVRAILASGMIGVFIAEYATFAAEVAGCQAECGSGSGMTAGALVQLMGGTIQQAVDAASMALQNVFGMVCDPVAMRVEVPCLGKNVMCGLNALGAANMSLAGFDVVIPLDETIDSFNKVGRMIPSELRCTGLAGLAQTKSGLKIAEQLGCAMGCCS</sequence>
<dbReference type="Gene3D" id="3.30.1330.90">
    <property type="entry name" value="D-3-phosphoglycerate dehydrogenase, domain 3"/>
    <property type="match status" value="1"/>
</dbReference>
<dbReference type="Proteomes" id="UP000286773">
    <property type="component" value="Unassembled WGS sequence"/>
</dbReference>
<dbReference type="GO" id="GO:0003941">
    <property type="term" value="F:L-serine ammonia-lyase activity"/>
    <property type="evidence" value="ECO:0007669"/>
    <property type="project" value="UniProtKB-EC"/>
</dbReference>
<dbReference type="InterPro" id="IPR005131">
    <property type="entry name" value="Ser_deHydtase_bsu"/>
</dbReference>
<evidence type="ECO:0000256" key="3">
    <source>
        <dbReference type="ARBA" id="ARBA00008636"/>
    </source>
</evidence>
<keyword evidence="8" id="KW-0408">Iron</keyword>
<accession>A0A430AWX6</accession>
<dbReference type="AlphaFoldDB" id="A0A430AWX6"/>
<dbReference type="EMBL" id="NGKC01000005">
    <property type="protein sequence ID" value="RSU12560.1"/>
    <property type="molecule type" value="Genomic_DNA"/>
</dbReference>
<keyword evidence="5" id="KW-0312">Gluconeogenesis</keyword>
<comment type="catalytic activity">
    <reaction evidence="12">
        <text>L-serine = pyruvate + NH4(+)</text>
        <dbReference type="Rhea" id="RHEA:19169"/>
        <dbReference type="ChEBI" id="CHEBI:15361"/>
        <dbReference type="ChEBI" id="CHEBI:28938"/>
        <dbReference type="ChEBI" id="CHEBI:33384"/>
        <dbReference type="EC" id="4.3.1.17"/>
    </reaction>
</comment>
<gene>
    <name evidence="15" type="ORF">CBF27_06190</name>
</gene>
<evidence type="ECO:0000259" key="13">
    <source>
        <dbReference type="Pfam" id="PF03313"/>
    </source>
</evidence>
<evidence type="ECO:0000256" key="4">
    <source>
        <dbReference type="ARBA" id="ARBA00012093"/>
    </source>
</evidence>
<evidence type="ECO:0000256" key="6">
    <source>
        <dbReference type="ARBA" id="ARBA00022485"/>
    </source>
</evidence>
<keyword evidence="6" id="KW-0004">4Fe-4S</keyword>